<dbReference type="EMBL" id="JAHGAW010000009">
    <property type="protein sequence ID" value="MBT2188136.1"/>
    <property type="molecule type" value="Genomic_DNA"/>
</dbReference>
<reference evidence="2" key="1">
    <citation type="submission" date="2021-05" db="EMBL/GenBank/DDBJ databases">
        <title>Genome of Sphingobium sp. strain.</title>
        <authorList>
            <person name="Fan R."/>
        </authorList>
    </citation>
    <scope>NUCLEOTIDE SEQUENCE</scope>
    <source>
        <strain evidence="2">H33</strain>
    </source>
</reference>
<accession>A0A9X1DDY6</accession>
<evidence type="ECO:0000313" key="2">
    <source>
        <dbReference type="EMBL" id="MBT2188136.1"/>
    </source>
</evidence>
<comment type="caution">
    <text evidence="2">The sequence shown here is derived from an EMBL/GenBank/DDBJ whole genome shotgun (WGS) entry which is preliminary data.</text>
</comment>
<dbReference type="GO" id="GO:0016747">
    <property type="term" value="F:acyltransferase activity, transferring groups other than amino-acyl groups"/>
    <property type="evidence" value="ECO:0007669"/>
    <property type="project" value="InterPro"/>
</dbReference>
<dbReference type="InterPro" id="IPR000182">
    <property type="entry name" value="GNAT_dom"/>
</dbReference>
<feature type="domain" description="N-acetyltransferase" evidence="1">
    <location>
        <begin position="21"/>
        <end position="177"/>
    </location>
</feature>
<dbReference type="Gene3D" id="3.40.630.30">
    <property type="match status" value="1"/>
</dbReference>
<keyword evidence="3" id="KW-1185">Reference proteome</keyword>
<name>A0A9X1DDY6_9SPHN</name>
<dbReference type="InterPro" id="IPR016181">
    <property type="entry name" value="Acyl_CoA_acyltransferase"/>
</dbReference>
<dbReference type="PANTHER" id="PTHR43610:SF1">
    <property type="entry name" value="N-ACETYLTRANSFERASE DOMAIN-CONTAINING PROTEIN"/>
    <property type="match status" value="1"/>
</dbReference>
<sequence length="191" mass="21435">MTDRARDLRARLLTPLQSARIALHPLRPEHRESLRAACAADNEIWQIYPVSYAPDRFDASFDALLANPGRLVFAVFAEDALVGMTAYLRIEENAQTLEIGNSYLAPRYRATGLNGAMKRLMIDHAFACGIRRIEFRVDARNTRSQAAVRKIGAVQEGLLRAERITWNGHVRDTCLFGLLSADWAAVRDTLP</sequence>
<evidence type="ECO:0000313" key="3">
    <source>
        <dbReference type="Proteomes" id="UP001138757"/>
    </source>
</evidence>
<dbReference type="RefSeq" id="WP_214624392.1">
    <property type="nucleotide sequence ID" value="NZ_JAHGAW010000009.1"/>
</dbReference>
<evidence type="ECO:0000259" key="1">
    <source>
        <dbReference type="PROSITE" id="PS51186"/>
    </source>
</evidence>
<gene>
    <name evidence="2" type="ORF">KK488_14370</name>
</gene>
<protein>
    <submittedName>
        <fullName evidence="2">GNAT family N-acetyltransferase</fullName>
    </submittedName>
</protein>
<dbReference type="Pfam" id="PF13302">
    <property type="entry name" value="Acetyltransf_3"/>
    <property type="match status" value="1"/>
</dbReference>
<dbReference type="AlphaFoldDB" id="A0A9X1DDY6"/>
<organism evidence="2 3">
    <name type="scientific">Sphingobium nicotianae</name>
    <dbReference type="NCBI Taxonomy" id="2782607"/>
    <lineage>
        <taxon>Bacteria</taxon>
        <taxon>Pseudomonadati</taxon>
        <taxon>Pseudomonadota</taxon>
        <taxon>Alphaproteobacteria</taxon>
        <taxon>Sphingomonadales</taxon>
        <taxon>Sphingomonadaceae</taxon>
        <taxon>Sphingobium</taxon>
    </lineage>
</organism>
<dbReference type="SUPFAM" id="SSF55729">
    <property type="entry name" value="Acyl-CoA N-acyltransferases (Nat)"/>
    <property type="match status" value="1"/>
</dbReference>
<dbReference type="PROSITE" id="PS51186">
    <property type="entry name" value="GNAT"/>
    <property type="match status" value="1"/>
</dbReference>
<proteinExistence type="predicted"/>
<dbReference type="Proteomes" id="UP001138757">
    <property type="component" value="Unassembled WGS sequence"/>
</dbReference>
<dbReference type="PANTHER" id="PTHR43610">
    <property type="entry name" value="BLL6696 PROTEIN"/>
    <property type="match status" value="1"/>
</dbReference>
<dbReference type="CDD" id="cd04301">
    <property type="entry name" value="NAT_SF"/>
    <property type="match status" value="1"/>
</dbReference>